<feature type="repeat" description="TPR" evidence="5">
    <location>
        <begin position="758"/>
        <end position="791"/>
    </location>
</feature>
<feature type="transmembrane region" description="Helical" evidence="6">
    <location>
        <begin position="132"/>
        <end position="154"/>
    </location>
</feature>
<evidence type="ECO:0000259" key="7">
    <source>
        <dbReference type="Pfam" id="PF04932"/>
    </source>
</evidence>
<feature type="transmembrane region" description="Helical" evidence="6">
    <location>
        <begin position="248"/>
        <end position="266"/>
    </location>
</feature>
<dbReference type="GO" id="GO:0016020">
    <property type="term" value="C:membrane"/>
    <property type="evidence" value="ECO:0007669"/>
    <property type="project" value="UniProtKB-SubCell"/>
</dbReference>
<dbReference type="InterPro" id="IPR051533">
    <property type="entry name" value="WaaL-like"/>
</dbReference>
<dbReference type="InterPro" id="IPR011990">
    <property type="entry name" value="TPR-like_helical_dom_sf"/>
</dbReference>
<comment type="caution">
    <text evidence="8">The sequence shown here is derived from an EMBL/GenBank/DDBJ whole genome shotgun (WGS) entry which is preliminary data.</text>
</comment>
<feature type="transmembrane region" description="Helical" evidence="6">
    <location>
        <begin position="199"/>
        <end position="218"/>
    </location>
</feature>
<dbReference type="OrthoDB" id="1808577at2"/>
<feature type="transmembrane region" description="Helical" evidence="6">
    <location>
        <begin position="47"/>
        <end position="65"/>
    </location>
</feature>
<dbReference type="Gene3D" id="1.25.40.10">
    <property type="entry name" value="Tetratricopeptide repeat domain"/>
    <property type="match status" value="1"/>
</dbReference>
<sequence length="981" mass="112609">MGSKISKTKNHKKHTNKMIEVVMISLLAILLFSLPFSRGLFFEKEMMITYMLSFLLFGLYTIIKIKSKEKITLQSPFGYIAVALVIAYILPIIFFQWANLRGAIGLILSHINYLIIYVMVSDYSKKIQYKMVILNTIIASGFITASIGILALAGYVDYRDAVLGASRIASTFQYPNTLAALMMTLFFIVTGLQNTQTKLWQKSIYGAIGYVMLITFIFTYSRSAWLLFPIFAIIYLILIPSKNRINTLFYYIAVGIPTIAILQPFMRYSEMDTEKKPMLLISLIIGLVIFTVIHISIQFIIKRLQEKHYKIIYILLGTMVAMATVFIVIAVNTTQPLVFDNTNHRANRVQQINRTIKDSHSESEYTLTIEVEDASLNEEDWPWRVRIHSSNEEGELSLIEEKVGSIDEQGMIEIPFTTERDTEDLIIYFRSQHPQTKTTFYEAKLYDHNDALIEDLKLSYKYIPEQLISRFNAIDASESSASTRIAYYRDGLNIYRHNIILGSGGGAWNEMYPGYQSQPYYSTQAHNYFLQTIIETGTIGLAILIFFIMTLVLMLMKSLKNKDAMNITLVIAIVSMLGHSFLDFNFSYLSMPIILWALVGLLNTDGINIDLKLYKKFKTIQISPVIPLIIIAIMFIFTLSLYRGYSIGIEAENTRRATEERIELYQRAISRDPFRAEYYVELGKLLMTSEARELGLSDLSTIESYYEKAVRYAPYNASHMQQLASYYISWGQFDNGLEYIEQSIEHAPLRQSTYNVKSDAYETVGSYLIQNGDVQEGLEMYEKVLEVADDLSTVNKGVREKIVLNDETLSRIERTKYYIQNHDQPQALGRIGDIVYLSYMDIDVDGDGQLDNWWTWNRVDGNLQTQLVDNGVEVKNSGDDLGLFISPRFELEPNQSYGLELHIEGNMNEDFSQVVVYSRNGTTTQYSSRPISEASDEERITYIFETTDDITPGDQEIRLYHYGDTDKSYQVNKVMIYKVDE</sequence>
<feature type="transmembrane region" description="Helical" evidence="6">
    <location>
        <begin position="564"/>
        <end position="582"/>
    </location>
</feature>
<reference evidence="8 9" key="1">
    <citation type="submission" date="2019-03" db="EMBL/GenBank/DDBJ databases">
        <title>Genomic Encyclopedia of Type Strains, Phase IV (KMG-IV): sequencing the most valuable type-strain genomes for metagenomic binning, comparative biology and taxonomic classification.</title>
        <authorList>
            <person name="Goeker M."/>
        </authorList>
    </citation>
    <scope>NUCLEOTIDE SEQUENCE [LARGE SCALE GENOMIC DNA]</scope>
    <source>
        <strain evidence="8 9">DSM 24176</strain>
    </source>
</reference>
<dbReference type="AlphaFoldDB" id="A0A4R1MJZ8"/>
<comment type="subcellular location">
    <subcellularLocation>
        <location evidence="1">Membrane</location>
        <topology evidence="1">Multi-pass membrane protein</topology>
    </subcellularLocation>
</comment>
<evidence type="ECO:0000256" key="6">
    <source>
        <dbReference type="SAM" id="Phobius"/>
    </source>
</evidence>
<feature type="transmembrane region" description="Helical" evidence="6">
    <location>
        <begin position="625"/>
        <end position="645"/>
    </location>
</feature>
<accession>A0A4R1MJZ8</accession>
<evidence type="ECO:0000313" key="9">
    <source>
        <dbReference type="Proteomes" id="UP000294545"/>
    </source>
</evidence>
<name>A0A4R1MJZ8_9FIRM</name>
<dbReference type="InterPro" id="IPR007016">
    <property type="entry name" value="O-antigen_ligase-rel_domated"/>
</dbReference>
<dbReference type="PANTHER" id="PTHR37422">
    <property type="entry name" value="TEICHURONIC ACID BIOSYNTHESIS PROTEIN TUAE"/>
    <property type="match status" value="1"/>
</dbReference>
<evidence type="ECO:0000256" key="5">
    <source>
        <dbReference type="PROSITE-ProRule" id="PRU00339"/>
    </source>
</evidence>
<feature type="transmembrane region" description="Helical" evidence="6">
    <location>
        <begin position="174"/>
        <end position="192"/>
    </location>
</feature>
<dbReference type="InterPro" id="IPR019734">
    <property type="entry name" value="TPR_rpt"/>
</dbReference>
<dbReference type="PANTHER" id="PTHR37422:SF23">
    <property type="entry name" value="TEICHURONIC ACID BIOSYNTHESIS PROTEIN TUAE"/>
    <property type="match status" value="1"/>
</dbReference>
<evidence type="ECO:0000256" key="1">
    <source>
        <dbReference type="ARBA" id="ARBA00004141"/>
    </source>
</evidence>
<dbReference type="SUPFAM" id="SSF48452">
    <property type="entry name" value="TPR-like"/>
    <property type="match status" value="1"/>
</dbReference>
<evidence type="ECO:0000256" key="3">
    <source>
        <dbReference type="ARBA" id="ARBA00022989"/>
    </source>
</evidence>
<keyword evidence="9" id="KW-1185">Reference proteome</keyword>
<keyword evidence="2 6" id="KW-0812">Transmembrane</keyword>
<dbReference type="GO" id="GO:0016874">
    <property type="term" value="F:ligase activity"/>
    <property type="evidence" value="ECO:0007669"/>
    <property type="project" value="UniProtKB-KW"/>
</dbReference>
<keyword evidence="4 6" id="KW-0472">Membrane</keyword>
<evidence type="ECO:0000256" key="2">
    <source>
        <dbReference type="ARBA" id="ARBA00022692"/>
    </source>
</evidence>
<dbReference type="EMBL" id="SMGQ01000012">
    <property type="protein sequence ID" value="TCK93128.1"/>
    <property type="molecule type" value="Genomic_DNA"/>
</dbReference>
<feature type="transmembrane region" description="Helical" evidence="6">
    <location>
        <begin position="588"/>
        <end position="604"/>
    </location>
</feature>
<protein>
    <submittedName>
        <fullName evidence="8">O-antigen ligase-like membrane protein</fullName>
    </submittedName>
</protein>
<evidence type="ECO:0000313" key="8">
    <source>
        <dbReference type="EMBL" id="TCK93128.1"/>
    </source>
</evidence>
<organism evidence="8 9">
    <name type="scientific">Natranaerovirga hydrolytica</name>
    <dbReference type="NCBI Taxonomy" id="680378"/>
    <lineage>
        <taxon>Bacteria</taxon>
        <taxon>Bacillati</taxon>
        <taxon>Bacillota</taxon>
        <taxon>Clostridia</taxon>
        <taxon>Lachnospirales</taxon>
        <taxon>Natranaerovirgaceae</taxon>
        <taxon>Natranaerovirga</taxon>
    </lineage>
</organism>
<feature type="transmembrane region" description="Helical" evidence="6">
    <location>
        <begin position="278"/>
        <end position="300"/>
    </location>
</feature>
<feature type="transmembrane region" description="Helical" evidence="6">
    <location>
        <begin position="77"/>
        <end position="97"/>
    </location>
</feature>
<proteinExistence type="predicted"/>
<evidence type="ECO:0000256" key="4">
    <source>
        <dbReference type="ARBA" id="ARBA00023136"/>
    </source>
</evidence>
<dbReference type="PROSITE" id="PS50005">
    <property type="entry name" value="TPR"/>
    <property type="match status" value="1"/>
</dbReference>
<feature type="transmembrane region" description="Helical" evidence="6">
    <location>
        <begin position="21"/>
        <end position="41"/>
    </location>
</feature>
<gene>
    <name evidence="8" type="ORF">EDC19_1306</name>
</gene>
<keyword evidence="5" id="KW-0802">TPR repeat</keyword>
<feature type="transmembrane region" description="Helical" evidence="6">
    <location>
        <begin position="224"/>
        <end position="241"/>
    </location>
</feature>
<keyword evidence="3 6" id="KW-1133">Transmembrane helix</keyword>
<feature type="transmembrane region" description="Helical" evidence="6">
    <location>
        <begin position="312"/>
        <end position="331"/>
    </location>
</feature>
<feature type="transmembrane region" description="Helical" evidence="6">
    <location>
        <begin position="528"/>
        <end position="552"/>
    </location>
</feature>
<feature type="transmembrane region" description="Helical" evidence="6">
    <location>
        <begin position="103"/>
        <end position="120"/>
    </location>
</feature>
<feature type="domain" description="O-antigen ligase-related" evidence="7">
    <location>
        <begin position="466"/>
        <end position="545"/>
    </location>
</feature>
<dbReference type="Pfam" id="PF04932">
    <property type="entry name" value="Wzy_C"/>
    <property type="match status" value="1"/>
</dbReference>
<dbReference type="RefSeq" id="WP_132282041.1">
    <property type="nucleotide sequence ID" value="NZ_SMGQ01000012.1"/>
</dbReference>
<keyword evidence="8" id="KW-0436">Ligase</keyword>
<dbReference type="Proteomes" id="UP000294545">
    <property type="component" value="Unassembled WGS sequence"/>
</dbReference>